<feature type="transmembrane region" description="Helical" evidence="1">
    <location>
        <begin position="39"/>
        <end position="57"/>
    </location>
</feature>
<feature type="transmembrane region" description="Helical" evidence="1">
    <location>
        <begin position="85"/>
        <end position="107"/>
    </location>
</feature>
<reference evidence="2" key="2">
    <citation type="submission" date="2023-05" db="EMBL/GenBank/DDBJ databases">
        <authorList>
            <consortium name="Lawrence Berkeley National Laboratory"/>
            <person name="Steindorff A."/>
            <person name="Hensen N."/>
            <person name="Bonometti L."/>
            <person name="Westerberg I."/>
            <person name="Brannstrom I.O."/>
            <person name="Guillou S."/>
            <person name="Cros-Aarteil S."/>
            <person name="Calhoun S."/>
            <person name="Haridas S."/>
            <person name="Kuo A."/>
            <person name="Mondo S."/>
            <person name="Pangilinan J."/>
            <person name="Riley R."/>
            <person name="Labutti K."/>
            <person name="Andreopoulos B."/>
            <person name="Lipzen A."/>
            <person name="Chen C."/>
            <person name="Yanf M."/>
            <person name="Daum C."/>
            <person name="Ng V."/>
            <person name="Clum A."/>
            <person name="Ohm R."/>
            <person name="Martin F."/>
            <person name="Silar P."/>
            <person name="Natvig D."/>
            <person name="Lalanne C."/>
            <person name="Gautier V."/>
            <person name="Ament-Velasquez S.L."/>
            <person name="Kruys A."/>
            <person name="Hutchinson M.I."/>
            <person name="Powell A.J."/>
            <person name="Barry K."/>
            <person name="Miller A.N."/>
            <person name="Grigoriev I.V."/>
            <person name="Debuchy R."/>
            <person name="Gladieux P."/>
            <person name="Thoren M.H."/>
            <person name="Johannesson H."/>
        </authorList>
    </citation>
    <scope>NUCLEOTIDE SEQUENCE</scope>
    <source>
        <strain evidence="2">CBS 892.96</strain>
    </source>
</reference>
<proteinExistence type="predicted"/>
<sequence length="134" mass="15266">MGNRGKGNLGFFGRVIFGVRSLAALFFGCHHDGSVPSFFFFQSDIGICLSFFLSRVFSIKYQKLGNLVGKLCWERQKNEKETCGSFPFFFLIFSMMNLMICSLVKSFDCVCSWLYSNVECLRDACYKLSNVDTC</sequence>
<reference evidence="2" key="1">
    <citation type="journal article" date="2023" name="Mol. Phylogenet. Evol.">
        <title>Genome-scale phylogeny and comparative genomics of the fungal order Sordariales.</title>
        <authorList>
            <person name="Hensen N."/>
            <person name="Bonometti L."/>
            <person name="Westerberg I."/>
            <person name="Brannstrom I.O."/>
            <person name="Guillou S."/>
            <person name="Cros-Aarteil S."/>
            <person name="Calhoun S."/>
            <person name="Haridas S."/>
            <person name="Kuo A."/>
            <person name="Mondo S."/>
            <person name="Pangilinan J."/>
            <person name="Riley R."/>
            <person name="LaButti K."/>
            <person name="Andreopoulos B."/>
            <person name="Lipzen A."/>
            <person name="Chen C."/>
            <person name="Yan M."/>
            <person name="Daum C."/>
            <person name="Ng V."/>
            <person name="Clum A."/>
            <person name="Steindorff A."/>
            <person name="Ohm R.A."/>
            <person name="Martin F."/>
            <person name="Silar P."/>
            <person name="Natvig D.O."/>
            <person name="Lalanne C."/>
            <person name="Gautier V."/>
            <person name="Ament-Velasquez S.L."/>
            <person name="Kruys A."/>
            <person name="Hutchinson M.I."/>
            <person name="Powell A.J."/>
            <person name="Barry K."/>
            <person name="Miller A.N."/>
            <person name="Grigoriev I.V."/>
            <person name="Debuchy R."/>
            <person name="Gladieux P."/>
            <person name="Hiltunen Thoren M."/>
            <person name="Johannesson H."/>
        </authorList>
    </citation>
    <scope>NUCLEOTIDE SEQUENCE</scope>
    <source>
        <strain evidence="2">CBS 892.96</strain>
    </source>
</reference>
<keyword evidence="1" id="KW-0812">Transmembrane</keyword>
<protein>
    <recommendedName>
        <fullName evidence="4">Transmembrane protein</fullName>
    </recommendedName>
</protein>
<keyword evidence="3" id="KW-1185">Reference proteome</keyword>
<evidence type="ECO:0000313" key="3">
    <source>
        <dbReference type="Proteomes" id="UP001302321"/>
    </source>
</evidence>
<gene>
    <name evidence="2" type="ORF">QBC36DRAFT_1804</name>
</gene>
<feature type="transmembrane region" description="Helical" evidence="1">
    <location>
        <begin position="7"/>
        <end position="27"/>
    </location>
</feature>
<organism evidence="2 3">
    <name type="scientific">Triangularia setosa</name>
    <dbReference type="NCBI Taxonomy" id="2587417"/>
    <lineage>
        <taxon>Eukaryota</taxon>
        <taxon>Fungi</taxon>
        <taxon>Dikarya</taxon>
        <taxon>Ascomycota</taxon>
        <taxon>Pezizomycotina</taxon>
        <taxon>Sordariomycetes</taxon>
        <taxon>Sordariomycetidae</taxon>
        <taxon>Sordariales</taxon>
        <taxon>Podosporaceae</taxon>
        <taxon>Triangularia</taxon>
    </lineage>
</organism>
<keyword evidence="1" id="KW-0472">Membrane</keyword>
<evidence type="ECO:0000313" key="2">
    <source>
        <dbReference type="EMBL" id="KAK4181940.1"/>
    </source>
</evidence>
<dbReference type="EMBL" id="MU866083">
    <property type="protein sequence ID" value="KAK4181940.1"/>
    <property type="molecule type" value="Genomic_DNA"/>
</dbReference>
<dbReference type="AlphaFoldDB" id="A0AAN6WIA9"/>
<keyword evidence="1" id="KW-1133">Transmembrane helix</keyword>
<comment type="caution">
    <text evidence="2">The sequence shown here is derived from an EMBL/GenBank/DDBJ whole genome shotgun (WGS) entry which is preliminary data.</text>
</comment>
<evidence type="ECO:0008006" key="4">
    <source>
        <dbReference type="Google" id="ProtNLM"/>
    </source>
</evidence>
<evidence type="ECO:0000256" key="1">
    <source>
        <dbReference type="SAM" id="Phobius"/>
    </source>
</evidence>
<name>A0AAN6WIA9_9PEZI</name>
<dbReference type="Proteomes" id="UP001302321">
    <property type="component" value="Unassembled WGS sequence"/>
</dbReference>
<accession>A0AAN6WIA9</accession>